<reference evidence="2 3" key="1">
    <citation type="submission" date="2014-03" db="EMBL/GenBank/DDBJ databases">
        <title>The draft genome sequence of Marivita geojedonensis KCTC 23882.</title>
        <authorList>
            <person name="Lai Q."/>
            <person name="Shao Z."/>
        </authorList>
    </citation>
    <scope>NUCLEOTIDE SEQUENCE [LARGE SCALE GENOMIC DNA]</scope>
    <source>
        <strain evidence="2 3">DPG-138</strain>
    </source>
</reference>
<sequence>MRVHLLYADEAGESHWSDLTVSLQERSFAPPAKAIEISEPEAATHSLFLRLRAGWDEPIHPTPVRQTLICLRGEVEVTASDGEKRRIGPGDVWRMEDRHGKGHHTRVTSAEDFDCVIVQYD</sequence>
<organism evidence="2 3">
    <name type="scientific">Marivita geojedonensis</name>
    <dbReference type="NCBI Taxonomy" id="1123756"/>
    <lineage>
        <taxon>Bacteria</taxon>
        <taxon>Pseudomonadati</taxon>
        <taxon>Pseudomonadota</taxon>
        <taxon>Alphaproteobacteria</taxon>
        <taxon>Rhodobacterales</taxon>
        <taxon>Roseobacteraceae</taxon>
        <taxon>Marivita</taxon>
    </lineage>
</organism>
<dbReference type="SUPFAM" id="SSF51182">
    <property type="entry name" value="RmlC-like cupins"/>
    <property type="match status" value="1"/>
</dbReference>
<proteinExistence type="predicted"/>
<dbReference type="InterPro" id="IPR011051">
    <property type="entry name" value="RmlC_Cupin_sf"/>
</dbReference>
<feature type="domain" description="Cupin type-2" evidence="1">
    <location>
        <begin position="50"/>
        <end position="116"/>
    </location>
</feature>
<dbReference type="EMBL" id="JFKC01000010">
    <property type="protein sequence ID" value="OSQ50627.1"/>
    <property type="molecule type" value="Genomic_DNA"/>
</dbReference>
<dbReference type="AlphaFoldDB" id="A0A1X4NK40"/>
<dbReference type="Proteomes" id="UP000193926">
    <property type="component" value="Unassembled WGS sequence"/>
</dbReference>
<evidence type="ECO:0000259" key="1">
    <source>
        <dbReference type="Pfam" id="PF07883"/>
    </source>
</evidence>
<dbReference type="InterPro" id="IPR013096">
    <property type="entry name" value="Cupin_2"/>
</dbReference>
<dbReference type="InterPro" id="IPR014710">
    <property type="entry name" value="RmlC-like_jellyroll"/>
</dbReference>
<protein>
    <submittedName>
        <fullName evidence="2">Cupin</fullName>
    </submittedName>
</protein>
<name>A0A1X4NK40_9RHOB</name>
<comment type="caution">
    <text evidence="2">The sequence shown here is derived from an EMBL/GenBank/DDBJ whole genome shotgun (WGS) entry which is preliminary data.</text>
</comment>
<gene>
    <name evidence="2" type="ORF">MGEO_11560</name>
</gene>
<keyword evidence="3" id="KW-1185">Reference proteome</keyword>
<dbReference type="Pfam" id="PF07883">
    <property type="entry name" value="Cupin_2"/>
    <property type="match status" value="1"/>
</dbReference>
<accession>A0A1X4NK40</accession>
<evidence type="ECO:0000313" key="2">
    <source>
        <dbReference type="EMBL" id="OSQ50627.1"/>
    </source>
</evidence>
<dbReference type="OrthoDB" id="7509071at2"/>
<dbReference type="Gene3D" id="2.60.120.10">
    <property type="entry name" value="Jelly Rolls"/>
    <property type="match status" value="1"/>
</dbReference>
<dbReference type="STRING" id="1123756.MGEO_11560"/>
<evidence type="ECO:0000313" key="3">
    <source>
        <dbReference type="Proteomes" id="UP000193926"/>
    </source>
</evidence>
<dbReference type="RefSeq" id="WP_085637573.1">
    <property type="nucleotide sequence ID" value="NZ_JFKC01000010.1"/>
</dbReference>